<dbReference type="PANTHER" id="PTHR33164:SF64">
    <property type="entry name" value="TRANSCRIPTIONAL REGULATOR SLYA"/>
    <property type="match status" value="1"/>
</dbReference>
<keyword evidence="1" id="KW-0805">Transcription regulation</keyword>
<feature type="compositionally biased region" description="Basic and acidic residues" evidence="4">
    <location>
        <begin position="170"/>
        <end position="179"/>
    </location>
</feature>
<gene>
    <name evidence="6" type="ORF">SAMN04489743_0351</name>
</gene>
<proteinExistence type="predicted"/>
<evidence type="ECO:0000313" key="7">
    <source>
        <dbReference type="Proteomes" id="UP000198751"/>
    </source>
</evidence>
<dbReference type="GO" id="GO:0003700">
    <property type="term" value="F:DNA-binding transcription factor activity"/>
    <property type="evidence" value="ECO:0007669"/>
    <property type="project" value="InterPro"/>
</dbReference>
<dbReference type="PRINTS" id="PR00598">
    <property type="entry name" value="HTHMARR"/>
</dbReference>
<keyword evidence="7" id="KW-1185">Reference proteome</keyword>
<dbReference type="SMART" id="SM00347">
    <property type="entry name" value="HTH_MARR"/>
    <property type="match status" value="1"/>
</dbReference>
<dbReference type="InterPro" id="IPR036388">
    <property type="entry name" value="WH-like_DNA-bd_sf"/>
</dbReference>
<evidence type="ECO:0000256" key="1">
    <source>
        <dbReference type="ARBA" id="ARBA00023015"/>
    </source>
</evidence>
<keyword evidence="3" id="KW-0804">Transcription</keyword>
<reference evidence="7" key="1">
    <citation type="submission" date="2016-10" db="EMBL/GenBank/DDBJ databases">
        <authorList>
            <person name="Varghese N."/>
            <person name="Submissions S."/>
        </authorList>
    </citation>
    <scope>NUCLEOTIDE SEQUENCE [LARGE SCALE GENOMIC DNA]</scope>
    <source>
        <strain evidence="7">IMMIB L-1606</strain>
    </source>
</reference>
<dbReference type="PANTHER" id="PTHR33164">
    <property type="entry name" value="TRANSCRIPTIONAL REGULATOR, MARR FAMILY"/>
    <property type="match status" value="1"/>
</dbReference>
<organism evidence="6 7">
    <name type="scientific">Pseudarthrobacter equi</name>
    <dbReference type="NCBI Taxonomy" id="728066"/>
    <lineage>
        <taxon>Bacteria</taxon>
        <taxon>Bacillati</taxon>
        <taxon>Actinomycetota</taxon>
        <taxon>Actinomycetes</taxon>
        <taxon>Micrococcales</taxon>
        <taxon>Micrococcaceae</taxon>
        <taxon>Pseudarthrobacter</taxon>
    </lineage>
</organism>
<evidence type="ECO:0000256" key="4">
    <source>
        <dbReference type="SAM" id="MobiDB-lite"/>
    </source>
</evidence>
<dbReference type="EMBL" id="LT629779">
    <property type="protein sequence ID" value="SDS56808.1"/>
    <property type="molecule type" value="Genomic_DNA"/>
</dbReference>
<dbReference type="GO" id="GO:0003677">
    <property type="term" value="F:DNA binding"/>
    <property type="evidence" value="ECO:0007669"/>
    <property type="project" value="UniProtKB-KW"/>
</dbReference>
<evidence type="ECO:0000256" key="2">
    <source>
        <dbReference type="ARBA" id="ARBA00023125"/>
    </source>
</evidence>
<dbReference type="Gene3D" id="1.10.10.10">
    <property type="entry name" value="Winged helix-like DNA-binding domain superfamily/Winged helix DNA-binding domain"/>
    <property type="match status" value="1"/>
</dbReference>
<sequence>MTSNLDPDARNSYRLITLAARLVQRRQDEALAPLGLTRAAVIALEGLSGGPLNQERLADAIRVQSQTLGRVLTRLEAAGQITRTRHPSDRRQLKVELTERGIAALEAARQAEVDAYPDDPDIGWTVLREELAKFIRAAPASRNSDVVPFAPPQHRAGHERTPHGTQSSERSSRDRTVHDRKGHGPPAAGGLHGLDQSQ</sequence>
<dbReference type="RefSeq" id="WP_091717017.1">
    <property type="nucleotide sequence ID" value="NZ_LT629779.1"/>
</dbReference>
<feature type="domain" description="HTH marR-type" evidence="5">
    <location>
        <begin position="9"/>
        <end position="136"/>
    </location>
</feature>
<dbReference type="Pfam" id="PF01047">
    <property type="entry name" value="MarR"/>
    <property type="match status" value="1"/>
</dbReference>
<feature type="region of interest" description="Disordered" evidence="4">
    <location>
        <begin position="140"/>
        <end position="198"/>
    </location>
</feature>
<name>A0A1H1T9G3_9MICC</name>
<evidence type="ECO:0000259" key="5">
    <source>
        <dbReference type="PROSITE" id="PS50995"/>
    </source>
</evidence>
<dbReference type="AlphaFoldDB" id="A0A1H1T9G3"/>
<dbReference type="PROSITE" id="PS50995">
    <property type="entry name" value="HTH_MARR_2"/>
    <property type="match status" value="1"/>
</dbReference>
<dbReference type="GO" id="GO:0006950">
    <property type="term" value="P:response to stress"/>
    <property type="evidence" value="ECO:0007669"/>
    <property type="project" value="TreeGrafter"/>
</dbReference>
<accession>A0A1H1T9G3</accession>
<dbReference type="SUPFAM" id="SSF46785">
    <property type="entry name" value="Winged helix' DNA-binding domain"/>
    <property type="match status" value="1"/>
</dbReference>
<protein>
    <submittedName>
        <fullName evidence="6">DNA-binding transcriptional regulator, MarR family</fullName>
    </submittedName>
</protein>
<keyword evidence="2 6" id="KW-0238">DNA-binding</keyword>
<dbReference type="Proteomes" id="UP000198751">
    <property type="component" value="Chromosome I"/>
</dbReference>
<evidence type="ECO:0000256" key="3">
    <source>
        <dbReference type="ARBA" id="ARBA00023163"/>
    </source>
</evidence>
<dbReference type="InterPro" id="IPR039422">
    <property type="entry name" value="MarR/SlyA-like"/>
</dbReference>
<dbReference type="OrthoDB" id="4462574at2"/>
<dbReference type="InterPro" id="IPR036390">
    <property type="entry name" value="WH_DNA-bd_sf"/>
</dbReference>
<dbReference type="InterPro" id="IPR000835">
    <property type="entry name" value="HTH_MarR-typ"/>
</dbReference>
<evidence type="ECO:0000313" key="6">
    <source>
        <dbReference type="EMBL" id="SDS56808.1"/>
    </source>
</evidence>